<sequence length="89" mass="9670">MSNRNATDNGKPQAGPAWTTRNVGLKVCVNNFIGSTKILVGNLQSKCAMSRRVSSRQGASLRGQLMVRGSFGCVRSYRRLISLQDRAIG</sequence>
<name>A0A5C6E6K6_9BACT</name>
<gene>
    <name evidence="1" type="ORF">Poly51_60030</name>
</gene>
<reference evidence="1 2" key="1">
    <citation type="submission" date="2019-02" db="EMBL/GenBank/DDBJ databases">
        <title>Deep-cultivation of Planctomycetes and their phenomic and genomic characterization uncovers novel biology.</title>
        <authorList>
            <person name="Wiegand S."/>
            <person name="Jogler M."/>
            <person name="Boedeker C."/>
            <person name="Pinto D."/>
            <person name="Vollmers J."/>
            <person name="Rivas-Marin E."/>
            <person name="Kohn T."/>
            <person name="Peeters S.H."/>
            <person name="Heuer A."/>
            <person name="Rast P."/>
            <person name="Oberbeckmann S."/>
            <person name="Bunk B."/>
            <person name="Jeske O."/>
            <person name="Meyerdierks A."/>
            <person name="Storesund J.E."/>
            <person name="Kallscheuer N."/>
            <person name="Luecker S."/>
            <person name="Lage O.M."/>
            <person name="Pohl T."/>
            <person name="Merkel B.J."/>
            <person name="Hornburger P."/>
            <person name="Mueller R.-W."/>
            <person name="Bruemmer F."/>
            <person name="Labrenz M."/>
            <person name="Spormann A.M."/>
            <person name="Op Den Camp H."/>
            <person name="Overmann J."/>
            <person name="Amann R."/>
            <person name="Jetten M.S.M."/>
            <person name="Mascher T."/>
            <person name="Medema M.H."/>
            <person name="Devos D.P."/>
            <person name="Kaster A.-K."/>
            <person name="Ovreas L."/>
            <person name="Rohde M."/>
            <person name="Galperin M.Y."/>
            <person name="Jogler C."/>
        </authorList>
    </citation>
    <scope>NUCLEOTIDE SEQUENCE [LARGE SCALE GENOMIC DNA]</scope>
    <source>
        <strain evidence="1 2">Poly51</strain>
    </source>
</reference>
<proteinExistence type="predicted"/>
<protein>
    <submittedName>
        <fullName evidence="1">Uncharacterized protein</fullName>
    </submittedName>
</protein>
<keyword evidence="2" id="KW-1185">Reference proteome</keyword>
<organism evidence="1 2">
    <name type="scientific">Rubripirellula tenax</name>
    <dbReference type="NCBI Taxonomy" id="2528015"/>
    <lineage>
        <taxon>Bacteria</taxon>
        <taxon>Pseudomonadati</taxon>
        <taxon>Planctomycetota</taxon>
        <taxon>Planctomycetia</taxon>
        <taxon>Pirellulales</taxon>
        <taxon>Pirellulaceae</taxon>
        <taxon>Rubripirellula</taxon>
    </lineage>
</organism>
<dbReference type="Proteomes" id="UP000318288">
    <property type="component" value="Unassembled WGS sequence"/>
</dbReference>
<evidence type="ECO:0000313" key="2">
    <source>
        <dbReference type="Proteomes" id="UP000318288"/>
    </source>
</evidence>
<dbReference type="AlphaFoldDB" id="A0A5C6E6K6"/>
<accession>A0A5C6E6K6</accession>
<comment type="caution">
    <text evidence="1">The sequence shown here is derived from an EMBL/GenBank/DDBJ whole genome shotgun (WGS) entry which is preliminary data.</text>
</comment>
<evidence type="ECO:0000313" key="1">
    <source>
        <dbReference type="EMBL" id="TWU44572.1"/>
    </source>
</evidence>
<dbReference type="EMBL" id="SJPW01000011">
    <property type="protein sequence ID" value="TWU44572.1"/>
    <property type="molecule type" value="Genomic_DNA"/>
</dbReference>